<comment type="function">
    <text evidence="1">Plays a role in determining ER morphology.</text>
</comment>
<dbReference type="GO" id="GO:0008270">
    <property type="term" value="F:zinc ion binding"/>
    <property type="evidence" value="ECO:0007669"/>
    <property type="project" value="UniProtKB-KW"/>
</dbReference>
<dbReference type="GO" id="GO:0098826">
    <property type="term" value="C:endoplasmic reticulum tubular network membrane"/>
    <property type="evidence" value="ECO:0007669"/>
    <property type="project" value="UniProtKB-UniRule"/>
</dbReference>
<evidence type="ECO:0000313" key="4">
    <source>
        <dbReference type="EMBL" id="KAF2761242.1"/>
    </source>
</evidence>
<evidence type="ECO:0000313" key="5">
    <source>
        <dbReference type="Proteomes" id="UP000799437"/>
    </source>
</evidence>
<organism evidence="4 5">
    <name type="scientific">Pseudovirgaria hyperparasitica</name>
    <dbReference type="NCBI Taxonomy" id="470096"/>
    <lineage>
        <taxon>Eukaryota</taxon>
        <taxon>Fungi</taxon>
        <taxon>Dikarya</taxon>
        <taxon>Ascomycota</taxon>
        <taxon>Pezizomycotina</taxon>
        <taxon>Dothideomycetes</taxon>
        <taxon>Dothideomycetes incertae sedis</taxon>
        <taxon>Acrospermales</taxon>
        <taxon>Acrospermaceae</taxon>
        <taxon>Pseudovirgaria</taxon>
    </lineage>
</organism>
<name>A0A6A6WEJ6_9PEZI</name>
<dbReference type="AlphaFoldDB" id="A0A6A6WEJ6"/>
<dbReference type="GeneID" id="54484520"/>
<evidence type="ECO:0000259" key="3">
    <source>
        <dbReference type="Pfam" id="PF10058"/>
    </source>
</evidence>
<keyword evidence="1" id="KW-0479">Metal-binding</keyword>
<feature type="transmembrane region" description="Helical" evidence="1">
    <location>
        <begin position="46"/>
        <end position="66"/>
    </location>
</feature>
<keyword evidence="1" id="KW-1133">Transmembrane helix</keyword>
<dbReference type="Proteomes" id="UP000799437">
    <property type="component" value="Unassembled WGS sequence"/>
</dbReference>
<accession>A0A6A6WEJ6</accession>
<dbReference type="PANTHER" id="PTHR22166">
    <property type="entry name" value="ENDOPLASMIC RETICULUM JUNCTION FORMATION PROTEIN LUNAPARK"/>
    <property type="match status" value="1"/>
</dbReference>
<dbReference type="RefSeq" id="XP_033603693.1">
    <property type="nucleotide sequence ID" value="XM_033743466.1"/>
</dbReference>
<feature type="region of interest" description="Disordered" evidence="2">
    <location>
        <begin position="131"/>
        <end position="223"/>
    </location>
</feature>
<feature type="compositionally biased region" description="Low complexity" evidence="2">
    <location>
        <begin position="140"/>
        <end position="176"/>
    </location>
</feature>
<feature type="domain" description="Lunapark zinc ribbon" evidence="3">
    <location>
        <begin position="252"/>
        <end position="308"/>
    </location>
</feature>
<dbReference type="OrthoDB" id="1725934at2759"/>
<keyword evidence="1" id="KW-0256">Endoplasmic reticulum</keyword>
<keyword evidence="5" id="KW-1185">Reference proteome</keyword>
<dbReference type="InterPro" id="IPR040115">
    <property type="entry name" value="Lnp"/>
</dbReference>
<keyword evidence="1" id="KW-0862">Zinc</keyword>
<dbReference type="GO" id="GO:1903373">
    <property type="term" value="P:positive regulation of endoplasmic reticulum tubular network organization"/>
    <property type="evidence" value="ECO:0007669"/>
    <property type="project" value="UniProtKB-UniRule"/>
</dbReference>
<keyword evidence="1" id="KW-0812">Transmembrane</keyword>
<dbReference type="EMBL" id="ML996567">
    <property type="protein sequence ID" value="KAF2761242.1"/>
    <property type="molecule type" value="Genomic_DNA"/>
</dbReference>
<comment type="similarity">
    <text evidence="1">Belongs to the lunapark family.</text>
</comment>
<feature type="region of interest" description="Disordered" evidence="2">
    <location>
        <begin position="325"/>
        <end position="369"/>
    </location>
</feature>
<keyword evidence="1" id="KW-0472">Membrane</keyword>
<gene>
    <name evidence="4" type="ORF">EJ05DRAFT_473780</name>
</gene>
<comment type="domain">
    <text evidence="1">The C4-type zinc finger motif is necessary both for its ER three-way tubular junction localization and formation.</text>
</comment>
<evidence type="ECO:0000256" key="1">
    <source>
        <dbReference type="RuleBase" id="RU367073"/>
    </source>
</evidence>
<reference evidence="4" key="1">
    <citation type="journal article" date="2020" name="Stud. Mycol.">
        <title>101 Dothideomycetes genomes: a test case for predicting lifestyles and emergence of pathogens.</title>
        <authorList>
            <person name="Haridas S."/>
            <person name="Albert R."/>
            <person name="Binder M."/>
            <person name="Bloem J."/>
            <person name="Labutti K."/>
            <person name="Salamov A."/>
            <person name="Andreopoulos B."/>
            <person name="Baker S."/>
            <person name="Barry K."/>
            <person name="Bills G."/>
            <person name="Bluhm B."/>
            <person name="Cannon C."/>
            <person name="Castanera R."/>
            <person name="Culley D."/>
            <person name="Daum C."/>
            <person name="Ezra D."/>
            <person name="Gonzalez J."/>
            <person name="Henrissat B."/>
            <person name="Kuo A."/>
            <person name="Liang C."/>
            <person name="Lipzen A."/>
            <person name="Lutzoni F."/>
            <person name="Magnuson J."/>
            <person name="Mondo S."/>
            <person name="Nolan M."/>
            <person name="Ohm R."/>
            <person name="Pangilinan J."/>
            <person name="Park H.-J."/>
            <person name="Ramirez L."/>
            <person name="Alfaro M."/>
            <person name="Sun H."/>
            <person name="Tritt A."/>
            <person name="Yoshinaga Y."/>
            <person name="Zwiers L.-H."/>
            <person name="Turgeon B."/>
            <person name="Goodwin S."/>
            <person name="Spatafora J."/>
            <person name="Crous P."/>
            <person name="Grigoriev I."/>
        </authorList>
    </citation>
    <scope>NUCLEOTIDE SEQUENCE</scope>
    <source>
        <strain evidence="4">CBS 121739</strain>
    </source>
</reference>
<dbReference type="InterPro" id="IPR019273">
    <property type="entry name" value="Lunapark_Znf"/>
</dbReference>
<feature type="transmembrane region" description="Helical" evidence="1">
    <location>
        <begin position="72"/>
        <end position="90"/>
    </location>
</feature>
<comment type="subcellular location">
    <subcellularLocation>
        <location evidence="1">Endoplasmic reticulum membrane</location>
        <topology evidence="1">Multi-pass membrane protein</topology>
    </subcellularLocation>
</comment>
<dbReference type="PANTHER" id="PTHR22166:SF12">
    <property type="entry name" value="ENDOPLASMIC RETICULUM JUNCTION FORMATION PROTEIN LUNAPARK"/>
    <property type="match status" value="1"/>
</dbReference>
<sequence length="369" mass="40811">MVSLWPFKGEASAADFEKTLSNLATKIQKTGARNDRLRQSSRRMKVLWTLYTGFAYLIAALILTLVTGWQNWTAYEVTGLAGAPVLIYGVRKALTLYYDYRIRSTQEYLDSLNKDRDATIEKLKTATKYNSTQQLLDKYGSSSSPKQPGKQNPQQQQQGKQDPQQSRSSHQQPQPQRTNMPPPATANIPRGPPNTANIPQGPSPALTSRALGPPASPVGSTPRFLAAQYSPGAEFAPNAFSTPTQYTQEPQWYDRILDVLLGEDENKTSNRLAMLCSQCRLVNGLAPPGVKRLEELGRWKCSGCGAWNGVENEAKKLVEQIASAAPVLGDDHVEEEVHEPERSRSNSPELVGVDETKSPAQSTRSRRKK</sequence>
<dbReference type="Pfam" id="PF10058">
    <property type="entry name" value="Zn_ribbon_10"/>
    <property type="match status" value="1"/>
</dbReference>
<evidence type="ECO:0000256" key="2">
    <source>
        <dbReference type="SAM" id="MobiDB-lite"/>
    </source>
</evidence>
<dbReference type="GO" id="GO:0071788">
    <property type="term" value="P:endoplasmic reticulum tubular network maintenance"/>
    <property type="evidence" value="ECO:0007669"/>
    <property type="project" value="UniProtKB-UniRule"/>
</dbReference>
<keyword evidence="1" id="KW-0863">Zinc-finger</keyword>
<proteinExistence type="inferred from homology"/>
<protein>
    <recommendedName>
        <fullName evidence="1">Endoplasmic reticulum junction formation protein lunapark</fullName>
    </recommendedName>
</protein>